<name>A0A1E7YYU9_9PROT</name>
<evidence type="ECO:0000313" key="2">
    <source>
        <dbReference type="Proteomes" id="UP000175707"/>
    </source>
</evidence>
<dbReference type="InterPro" id="IPR036390">
    <property type="entry name" value="WH_DNA-bd_sf"/>
</dbReference>
<dbReference type="AlphaFoldDB" id="A0A1E7YYU9"/>
<gene>
    <name evidence="1" type="ORF">BAE30_04165</name>
</gene>
<dbReference type="Gene3D" id="1.10.10.10">
    <property type="entry name" value="Winged helix-like DNA-binding domain superfamily/Winged helix DNA-binding domain"/>
    <property type="match status" value="1"/>
</dbReference>
<sequence length="84" mass="9572">MEVEGTEIPVDIAKRVIRGDFTKNEMRLLFFFLRSKGESVEPEKLSQMIKMPRSSIEVALQGLLRHGLIEISPKGVKMIEDLQS</sequence>
<comment type="caution">
    <text evidence="1">The sequence shown here is derived from an EMBL/GenBank/DDBJ whole genome shotgun (WGS) entry which is preliminary data.</text>
</comment>
<organism evidence="1 2">
    <name type="scientific">Acidithiobacillus caldus</name>
    <dbReference type="NCBI Taxonomy" id="33059"/>
    <lineage>
        <taxon>Bacteria</taxon>
        <taxon>Pseudomonadati</taxon>
        <taxon>Pseudomonadota</taxon>
        <taxon>Acidithiobacillia</taxon>
        <taxon>Acidithiobacillales</taxon>
        <taxon>Acidithiobacillaceae</taxon>
        <taxon>Acidithiobacillus</taxon>
    </lineage>
</organism>
<proteinExistence type="predicted"/>
<reference evidence="1 2" key="1">
    <citation type="submission" date="2016-06" db="EMBL/GenBank/DDBJ databases">
        <title>Gene turnover analysis identifies the evolutionary adaptation of the extremophile Acidithiobacillus caldus.</title>
        <authorList>
            <person name="Zhang X."/>
        </authorList>
    </citation>
    <scope>NUCLEOTIDE SEQUENCE [LARGE SCALE GENOMIC DNA]</scope>
    <source>
        <strain evidence="1 2">S1</strain>
    </source>
</reference>
<dbReference type="InterPro" id="IPR036388">
    <property type="entry name" value="WH-like_DNA-bd_sf"/>
</dbReference>
<accession>A0A1E7YYU9</accession>
<dbReference type="SUPFAM" id="SSF46785">
    <property type="entry name" value="Winged helix' DNA-binding domain"/>
    <property type="match status" value="1"/>
</dbReference>
<dbReference type="EMBL" id="LZYH01000343">
    <property type="protein sequence ID" value="OFC61717.1"/>
    <property type="molecule type" value="Genomic_DNA"/>
</dbReference>
<dbReference type="Proteomes" id="UP000175707">
    <property type="component" value="Unassembled WGS sequence"/>
</dbReference>
<evidence type="ECO:0000313" key="1">
    <source>
        <dbReference type="EMBL" id="OFC61717.1"/>
    </source>
</evidence>
<protein>
    <submittedName>
        <fullName evidence="1">Uncharacterized protein</fullName>
    </submittedName>
</protein>